<dbReference type="GO" id="GO:0004713">
    <property type="term" value="F:protein tyrosine kinase activity"/>
    <property type="evidence" value="ECO:0007669"/>
    <property type="project" value="UniProtKB-KW"/>
</dbReference>
<keyword evidence="4 7" id="KW-0812">Transmembrane</keyword>
<reference evidence="9" key="2">
    <citation type="submission" date="2021-04" db="EMBL/GenBank/DDBJ databases">
        <authorList>
            <person name="Gilroy R."/>
        </authorList>
    </citation>
    <scope>NUCLEOTIDE SEQUENCE</scope>
    <source>
        <strain evidence="9">USAMLcec2-132</strain>
    </source>
</reference>
<reference evidence="9" key="1">
    <citation type="journal article" date="2021" name="PeerJ">
        <title>Extensive microbial diversity within the chicken gut microbiome revealed by metagenomics and culture.</title>
        <authorList>
            <person name="Gilroy R."/>
            <person name="Ravi A."/>
            <person name="Getino M."/>
            <person name="Pursley I."/>
            <person name="Horton D.L."/>
            <person name="Alikhan N.F."/>
            <person name="Baker D."/>
            <person name="Gharbi K."/>
            <person name="Hall N."/>
            <person name="Watson M."/>
            <person name="Adriaenssens E.M."/>
            <person name="Foster-Nyarko E."/>
            <person name="Jarju S."/>
            <person name="Secka A."/>
            <person name="Antonio M."/>
            <person name="Oren A."/>
            <person name="Chaudhuri R.R."/>
            <person name="La Ragione R."/>
            <person name="Hildebrand F."/>
            <person name="Pallen M.J."/>
        </authorList>
    </citation>
    <scope>NUCLEOTIDE SEQUENCE</scope>
    <source>
        <strain evidence="9">USAMLcec2-132</strain>
    </source>
</reference>
<organism evidence="9 10">
    <name type="scientific">Candidatus Eisenbergiella merdavium</name>
    <dbReference type="NCBI Taxonomy" id="2838551"/>
    <lineage>
        <taxon>Bacteria</taxon>
        <taxon>Bacillati</taxon>
        <taxon>Bacillota</taxon>
        <taxon>Clostridia</taxon>
        <taxon>Lachnospirales</taxon>
        <taxon>Lachnospiraceae</taxon>
        <taxon>Eisenbergiella</taxon>
    </lineage>
</organism>
<keyword evidence="9" id="KW-0808">Transferase</keyword>
<evidence type="ECO:0000256" key="6">
    <source>
        <dbReference type="ARBA" id="ARBA00023136"/>
    </source>
</evidence>
<accession>A0A9D2NIP8</accession>
<keyword evidence="6 7" id="KW-0472">Membrane</keyword>
<dbReference type="EMBL" id="DWWS01000055">
    <property type="protein sequence ID" value="HJC25107.1"/>
    <property type="molecule type" value="Genomic_DNA"/>
</dbReference>
<evidence type="ECO:0000313" key="9">
    <source>
        <dbReference type="EMBL" id="HJC25107.1"/>
    </source>
</evidence>
<dbReference type="InterPro" id="IPR050445">
    <property type="entry name" value="Bact_polysacc_biosynth/exp"/>
</dbReference>
<feature type="domain" description="Polysaccharide chain length determinant N-terminal" evidence="8">
    <location>
        <begin position="12"/>
        <end position="98"/>
    </location>
</feature>
<evidence type="ECO:0000256" key="7">
    <source>
        <dbReference type="SAM" id="Phobius"/>
    </source>
</evidence>
<dbReference type="PANTHER" id="PTHR32309:SF13">
    <property type="entry name" value="FERRIC ENTEROBACTIN TRANSPORT PROTEIN FEPE"/>
    <property type="match status" value="1"/>
</dbReference>
<keyword evidence="9" id="KW-0829">Tyrosine-protein kinase</keyword>
<proteinExistence type="inferred from homology"/>
<comment type="similarity">
    <text evidence="2">Belongs to the CpsC/CapA family.</text>
</comment>
<dbReference type="Proteomes" id="UP000823891">
    <property type="component" value="Unassembled WGS sequence"/>
</dbReference>
<dbReference type="Pfam" id="PF02706">
    <property type="entry name" value="Wzz"/>
    <property type="match status" value="1"/>
</dbReference>
<dbReference type="GO" id="GO:0005886">
    <property type="term" value="C:plasma membrane"/>
    <property type="evidence" value="ECO:0007669"/>
    <property type="project" value="UniProtKB-SubCell"/>
</dbReference>
<keyword evidence="5 7" id="KW-1133">Transmembrane helix</keyword>
<dbReference type="PANTHER" id="PTHR32309">
    <property type="entry name" value="TYROSINE-PROTEIN KINASE"/>
    <property type="match status" value="1"/>
</dbReference>
<evidence type="ECO:0000256" key="5">
    <source>
        <dbReference type="ARBA" id="ARBA00022989"/>
    </source>
</evidence>
<name>A0A9D2NIP8_9FIRM</name>
<evidence type="ECO:0000313" key="10">
    <source>
        <dbReference type="Proteomes" id="UP000823891"/>
    </source>
</evidence>
<gene>
    <name evidence="9" type="ORF">H9761_15640</name>
</gene>
<protein>
    <submittedName>
        <fullName evidence="9">Protein-tyrosine kinase</fullName>
    </submittedName>
</protein>
<evidence type="ECO:0000256" key="1">
    <source>
        <dbReference type="ARBA" id="ARBA00004651"/>
    </source>
</evidence>
<feature type="transmembrane region" description="Helical" evidence="7">
    <location>
        <begin position="28"/>
        <end position="48"/>
    </location>
</feature>
<sequence>MEKQRQMTDEIEIDLAEVFRRMLARLPMMLAAGLLTALIAFFVSRFVMTPAYESTTKIYVLSRQENSSVTYSDLQMGTQLTQDYAELIQGRYVLEQVAEILSLDMSYEALRGMVSVSVPDDTRIISISVSDSDPVRAMEIANCIRETATVYITDVMDIEAVNVVETAFLPTRKSGPNVKLITLLGGLLGIFAIAAVAVTEYLMDDTIKTAEDVERYLELSTLAMIPLSENEKQGRRKKKK</sequence>
<evidence type="ECO:0000256" key="4">
    <source>
        <dbReference type="ARBA" id="ARBA00022692"/>
    </source>
</evidence>
<feature type="transmembrane region" description="Helical" evidence="7">
    <location>
        <begin position="180"/>
        <end position="198"/>
    </location>
</feature>
<evidence type="ECO:0000259" key="8">
    <source>
        <dbReference type="Pfam" id="PF02706"/>
    </source>
</evidence>
<keyword evidence="3" id="KW-1003">Cell membrane</keyword>
<dbReference type="InterPro" id="IPR003856">
    <property type="entry name" value="LPS_length_determ_N"/>
</dbReference>
<evidence type="ECO:0000256" key="2">
    <source>
        <dbReference type="ARBA" id="ARBA00006683"/>
    </source>
</evidence>
<comment type="subcellular location">
    <subcellularLocation>
        <location evidence="1">Cell membrane</location>
        <topology evidence="1">Multi-pass membrane protein</topology>
    </subcellularLocation>
</comment>
<keyword evidence="9" id="KW-0418">Kinase</keyword>
<dbReference type="AlphaFoldDB" id="A0A9D2NIP8"/>
<comment type="caution">
    <text evidence="9">The sequence shown here is derived from an EMBL/GenBank/DDBJ whole genome shotgun (WGS) entry which is preliminary data.</text>
</comment>
<evidence type="ECO:0000256" key="3">
    <source>
        <dbReference type="ARBA" id="ARBA00022475"/>
    </source>
</evidence>